<dbReference type="InterPro" id="IPR046335">
    <property type="entry name" value="LacI/GalR-like_sensor"/>
</dbReference>
<sequence>MKKSIPTLKAMAEQLGLSISTVSRALNNHPDISSETRKRVQALASEVNYIPNIFAKGFRAHKTNILGVVVPNITHYFTTTLIRGILEEASLRGYRVIVSESNNDVVKQTEMLNTMIQFGVDGVLMSISKMTRDIDSILKVMHTLPLVLLDKASNKIPCTQVVINEEEAAYNAVEHLINIGKKRIAIIKETQFSYNSEKRFAGYLRALKDYNLPIDEKIILTVEDISLTQGEQMTNILMSLKEKPDAIFAITDGAAIGAIKTLKKHKVKIPEDIAVVGFSNSLNSTIIEPQLTTVDQPGQKIGATAVKYLIQEIDNPNVELINKTIEVRSNLIIRDSTLSIK</sequence>
<evidence type="ECO:0000313" key="5">
    <source>
        <dbReference type="EMBL" id="MDG4715978.1"/>
    </source>
</evidence>
<evidence type="ECO:0000259" key="4">
    <source>
        <dbReference type="PROSITE" id="PS50932"/>
    </source>
</evidence>
<dbReference type="RefSeq" id="WP_278005429.1">
    <property type="nucleotide sequence ID" value="NZ_JARSBN010000004.1"/>
</dbReference>
<proteinExistence type="predicted"/>
<dbReference type="CDD" id="cd06267">
    <property type="entry name" value="PBP1_LacI_sugar_binding-like"/>
    <property type="match status" value="1"/>
</dbReference>
<comment type="caution">
    <text evidence="5">The sequence shown here is derived from an EMBL/GenBank/DDBJ whole genome shotgun (WGS) entry which is preliminary data.</text>
</comment>
<dbReference type="Proteomes" id="UP001529085">
    <property type="component" value="Unassembled WGS sequence"/>
</dbReference>
<evidence type="ECO:0000256" key="3">
    <source>
        <dbReference type="ARBA" id="ARBA00023163"/>
    </source>
</evidence>
<dbReference type="InterPro" id="IPR028082">
    <property type="entry name" value="Peripla_BP_I"/>
</dbReference>
<dbReference type="Gene3D" id="3.40.50.2300">
    <property type="match status" value="2"/>
</dbReference>
<dbReference type="PANTHER" id="PTHR30146">
    <property type="entry name" value="LACI-RELATED TRANSCRIPTIONAL REPRESSOR"/>
    <property type="match status" value="1"/>
</dbReference>
<feature type="domain" description="HTH lacI-type" evidence="4">
    <location>
        <begin position="6"/>
        <end position="60"/>
    </location>
</feature>
<name>A0ABT6G1Q4_9FLAO</name>
<dbReference type="Pfam" id="PF00356">
    <property type="entry name" value="LacI"/>
    <property type="match status" value="1"/>
</dbReference>
<keyword evidence="6" id="KW-1185">Reference proteome</keyword>
<dbReference type="SUPFAM" id="SSF47413">
    <property type="entry name" value="lambda repressor-like DNA-binding domains"/>
    <property type="match status" value="1"/>
</dbReference>
<dbReference type="SUPFAM" id="SSF53822">
    <property type="entry name" value="Periplasmic binding protein-like I"/>
    <property type="match status" value="1"/>
</dbReference>
<dbReference type="Pfam" id="PF13377">
    <property type="entry name" value="Peripla_BP_3"/>
    <property type="match status" value="1"/>
</dbReference>
<dbReference type="InterPro" id="IPR010982">
    <property type="entry name" value="Lambda_DNA-bd_dom_sf"/>
</dbReference>
<evidence type="ECO:0000256" key="1">
    <source>
        <dbReference type="ARBA" id="ARBA00023015"/>
    </source>
</evidence>
<dbReference type="Gene3D" id="1.10.260.40">
    <property type="entry name" value="lambda repressor-like DNA-binding domains"/>
    <property type="match status" value="1"/>
</dbReference>
<dbReference type="InterPro" id="IPR000843">
    <property type="entry name" value="HTH_LacI"/>
</dbReference>
<gene>
    <name evidence="5" type="ORF">P7122_08850</name>
</gene>
<dbReference type="CDD" id="cd01392">
    <property type="entry name" value="HTH_LacI"/>
    <property type="match status" value="1"/>
</dbReference>
<dbReference type="SMART" id="SM00354">
    <property type="entry name" value="HTH_LACI"/>
    <property type="match status" value="1"/>
</dbReference>
<keyword evidence="3" id="KW-0804">Transcription</keyword>
<dbReference type="PROSITE" id="PS50932">
    <property type="entry name" value="HTH_LACI_2"/>
    <property type="match status" value="1"/>
</dbReference>
<organism evidence="5 6">
    <name type="scientific">Winogradskyella marincola</name>
    <dbReference type="NCBI Taxonomy" id="3037795"/>
    <lineage>
        <taxon>Bacteria</taxon>
        <taxon>Pseudomonadati</taxon>
        <taxon>Bacteroidota</taxon>
        <taxon>Flavobacteriia</taxon>
        <taxon>Flavobacteriales</taxon>
        <taxon>Flavobacteriaceae</taxon>
        <taxon>Winogradskyella</taxon>
    </lineage>
</organism>
<protein>
    <submittedName>
        <fullName evidence="5">LacI family DNA-binding transcriptional regulator</fullName>
    </submittedName>
</protein>
<dbReference type="GO" id="GO:0003677">
    <property type="term" value="F:DNA binding"/>
    <property type="evidence" value="ECO:0007669"/>
    <property type="project" value="UniProtKB-KW"/>
</dbReference>
<evidence type="ECO:0000313" key="6">
    <source>
        <dbReference type="Proteomes" id="UP001529085"/>
    </source>
</evidence>
<evidence type="ECO:0000256" key="2">
    <source>
        <dbReference type="ARBA" id="ARBA00023125"/>
    </source>
</evidence>
<dbReference type="EMBL" id="JARSBN010000004">
    <property type="protein sequence ID" value="MDG4715978.1"/>
    <property type="molecule type" value="Genomic_DNA"/>
</dbReference>
<keyword evidence="2 5" id="KW-0238">DNA-binding</keyword>
<reference evidence="5 6" key="1">
    <citation type="submission" date="2023-03" db="EMBL/GenBank/DDBJ databases">
        <title>Strain YYF002 represents a novel species in the genus Winogradskyella isolated from seawater.</title>
        <authorList>
            <person name="Fu Z.-Y."/>
        </authorList>
    </citation>
    <scope>NUCLEOTIDE SEQUENCE [LARGE SCALE GENOMIC DNA]</scope>
    <source>
        <strain evidence="5 6">YYF002</strain>
    </source>
</reference>
<accession>A0ABT6G1Q4</accession>
<dbReference type="PANTHER" id="PTHR30146:SF109">
    <property type="entry name" value="HTH-TYPE TRANSCRIPTIONAL REGULATOR GALS"/>
    <property type="match status" value="1"/>
</dbReference>
<keyword evidence="1" id="KW-0805">Transcription regulation</keyword>